<keyword evidence="1" id="KW-1133">Transmembrane helix</keyword>
<feature type="non-terminal residue" evidence="2">
    <location>
        <position position="1"/>
    </location>
</feature>
<proteinExistence type="evidence at transcript level"/>
<keyword evidence="2" id="KW-0808">Transferase</keyword>
<sequence>YLFYFYNLIVCMINTFEIPLCTAAMFYLKLNALKKNFSKVVMLCQRKNHIFGVETQGGIYELKPASESRAGCCLSGFPLHSKSFSVIHPNSLFDTEKNLLKLESLVCSFKDPIYKGYVQTQGNFQRSLVVNEDALIPENFAHHLFHWVDEKMFIKSSDEAINGLEFMIEKFEGYHPVFDSQNNPVFNSFEKTLRVLNQVGNEDLLKFSKHVYLGNPSNLKHPFIVVEGLDGIGKSTMTKNLAKHLNGVALRTPPDEIASFKKMFNPLPEMLRRSFYSFSNYVAAQQIYNTLQTQPVVLDR</sequence>
<evidence type="ECO:0000256" key="1">
    <source>
        <dbReference type="SAM" id="Phobius"/>
    </source>
</evidence>
<dbReference type="GO" id="GO:0016301">
    <property type="term" value="F:kinase activity"/>
    <property type="evidence" value="ECO:0007669"/>
    <property type="project" value="UniProtKB-KW"/>
</dbReference>
<dbReference type="Gene3D" id="3.40.50.300">
    <property type="entry name" value="P-loop containing nucleotide triphosphate hydrolases"/>
    <property type="match status" value="1"/>
</dbReference>
<evidence type="ECO:0000313" key="2">
    <source>
        <dbReference type="EMBL" id="CDG69710.1"/>
    </source>
</evidence>
<protein>
    <submittedName>
        <fullName evidence="2">UMP-CMP kinase 2, mitochondrial</fullName>
    </submittedName>
</protein>
<dbReference type="InterPro" id="IPR027417">
    <property type="entry name" value="P-loop_NTPase"/>
</dbReference>
<keyword evidence="1" id="KW-0812">Transmembrane</keyword>
<organism evidence="2">
    <name type="scientific">Hydra vulgaris</name>
    <name type="common">Hydra</name>
    <name type="synonym">Hydra attenuata</name>
    <dbReference type="NCBI Taxonomy" id="6087"/>
    <lineage>
        <taxon>Eukaryota</taxon>
        <taxon>Metazoa</taxon>
        <taxon>Cnidaria</taxon>
        <taxon>Hydrozoa</taxon>
        <taxon>Hydroidolina</taxon>
        <taxon>Anthoathecata</taxon>
        <taxon>Aplanulata</taxon>
        <taxon>Hydridae</taxon>
        <taxon>Hydra</taxon>
    </lineage>
</organism>
<feature type="non-terminal residue" evidence="2">
    <location>
        <position position="300"/>
    </location>
</feature>
<dbReference type="AlphaFoldDB" id="T2MCT3"/>
<gene>
    <name evidence="2" type="primary">CMPK2</name>
</gene>
<name>T2MCT3_HYDVU</name>
<feature type="transmembrane region" description="Helical" evidence="1">
    <location>
        <begin position="6"/>
        <end position="28"/>
    </location>
</feature>
<dbReference type="EMBL" id="HAAD01003478">
    <property type="protein sequence ID" value="CDG69710.1"/>
    <property type="molecule type" value="mRNA"/>
</dbReference>
<keyword evidence="2" id="KW-0418">Kinase</keyword>
<reference evidence="2" key="1">
    <citation type="journal article" date="2013" name="Genome Biol. Evol.">
        <title>Punctuated emergences of genetic and phenotypic innovations in eumetazoan, bilaterian, euteleostome, and hominidae ancestors.</title>
        <authorList>
            <person name="Wenger Y."/>
            <person name="Galliot B."/>
        </authorList>
    </citation>
    <scope>NUCLEOTIDE SEQUENCE</scope>
    <source>
        <tissue evidence="2">Whole animals</tissue>
    </source>
</reference>
<accession>T2MCT3</accession>
<dbReference type="OrthoDB" id="425602at2759"/>
<keyword evidence="1" id="KW-0472">Membrane</keyword>
<dbReference type="SUPFAM" id="SSF52540">
    <property type="entry name" value="P-loop containing nucleoside triphosphate hydrolases"/>
    <property type="match status" value="1"/>
</dbReference>